<proteinExistence type="predicted"/>
<dbReference type="EMBL" id="MN739490">
    <property type="protein sequence ID" value="QHT08138.1"/>
    <property type="molecule type" value="Genomic_DNA"/>
</dbReference>
<organism evidence="1">
    <name type="scientific">viral metagenome</name>
    <dbReference type="NCBI Taxonomy" id="1070528"/>
    <lineage>
        <taxon>unclassified sequences</taxon>
        <taxon>metagenomes</taxon>
        <taxon>organismal metagenomes</taxon>
    </lineage>
</organism>
<evidence type="ECO:0000313" key="1">
    <source>
        <dbReference type="EMBL" id="QHT08138.1"/>
    </source>
</evidence>
<accession>A0A6C0CUE8</accession>
<dbReference type="AlphaFoldDB" id="A0A6C0CUE8"/>
<name>A0A6C0CUE8_9ZZZZ</name>
<sequence>MINKIKIIFYNFFSIGDTHFAQPFVKNIIDNNGDKFEYYILSNFNFYIYTSILPDIKIIQNDILKDLNVNLSSENLKWYDYYFFKEQNILFINTWIGNYLYILSSRKDYFLTYYKESVIECDVVSYIKSYQIMLNIILEKENIKINYNNDPLISIPVFPPNLYIEDFLNFKKNNSDKKIVFINNYYPCSGQKISIHNVENRICLIDYFIKKNYIVLLSEYENDLQVYKIENNITDLYFTNVLFKIDVNHSCYNIYFCAKVAHNCDMALYFDTGRNFTYINQEFIDEYKNNINRNTKIHFGIDDKFFKPLSNPIYFPDGYVNFIQAENCDSIIEKLENSNYL</sequence>
<reference evidence="1" key="1">
    <citation type="journal article" date="2020" name="Nature">
        <title>Giant virus diversity and host interactions through global metagenomics.</title>
        <authorList>
            <person name="Schulz F."/>
            <person name="Roux S."/>
            <person name="Paez-Espino D."/>
            <person name="Jungbluth S."/>
            <person name="Walsh D.A."/>
            <person name="Denef V.J."/>
            <person name="McMahon K.D."/>
            <person name="Konstantinidis K.T."/>
            <person name="Eloe-Fadrosh E.A."/>
            <person name="Kyrpides N.C."/>
            <person name="Woyke T."/>
        </authorList>
    </citation>
    <scope>NUCLEOTIDE SEQUENCE</scope>
    <source>
        <strain evidence="1">GVMAG-M-3300022752-39</strain>
    </source>
</reference>
<protein>
    <submittedName>
        <fullName evidence="1">Uncharacterized protein</fullName>
    </submittedName>
</protein>